<dbReference type="GO" id="GO:0005829">
    <property type="term" value="C:cytosol"/>
    <property type="evidence" value="ECO:0007669"/>
    <property type="project" value="TreeGrafter"/>
</dbReference>
<dbReference type="InterPro" id="IPR001387">
    <property type="entry name" value="Cro/C1-type_HTH"/>
</dbReference>
<dbReference type="RefSeq" id="WP_133768718.1">
    <property type="nucleotide sequence ID" value="NZ_SNZR01000011.1"/>
</dbReference>
<dbReference type="SUPFAM" id="SSF47413">
    <property type="entry name" value="lambda repressor-like DNA-binding domains"/>
    <property type="match status" value="1"/>
</dbReference>
<proteinExistence type="predicted"/>
<gene>
    <name evidence="3" type="ORF">EV668_1012</name>
</gene>
<evidence type="ECO:0000256" key="1">
    <source>
        <dbReference type="ARBA" id="ARBA00023125"/>
    </source>
</evidence>
<keyword evidence="4" id="KW-1185">Reference proteome</keyword>
<evidence type="ECO:0000313" key="3">
    <source>
        <dbReference type="EMBL" id="TDR93747.1"/>
    </source>
</evidence>
<protein>
    <submittedName>
        <fullName evidence="3">DNA-binding XRE family transcriptional regulator</fullName>
    </submittedName>
</protein>
<dbReference type="AlphaFoldDB" id="A0A4R7CAC9"/>
<dbReference type="InterPro" id="IPR050807">
    <property type="entry name" value="TransReg_Diox_bact_type"/>
</dbReference>
<reference evidence="3 4" key="1">
    <citation type="submission" date="2019-03" db="EMBL/GenBank/DDBJ databases">
        <title>Genomic Encyclopedia of Type Strains, Phase IV (KMG-IV): sequencing the most valuable type-strain genomes for metagenomic binning, comparative biology and taxonomic classification.</title>
        <authorList>
            <person name="Goeker M."/>
        </authorList>
    </citation>
    <scope>NUCLEOTIDE SEQUENCE [LARGE SCALE GENOMIC DNA]</scope>
    <source>
        <strain evidence="3 4">DSM 25903</strain>
    </source>
</reference>
<name>A0A4R7CAC9_9HYPH</name>
<dbReference type="Proteomes" id="UP000295122">
    <property type="component" value="Unassembled WGS sequence"/>
</dbReference>
<dbReference type="PROSITE" id="PS50943">
    <property type="entry name" value="HTH_CROC1"/>
    <property type="match status" value="1"/>
</dbReference>
<evidence type="ECO:0000313" key="4">
    <source>
        <dbReference type="Proteomes" id="UP000295122"/>
    </source>
</evidence>
<dbReference type="CDD" id="cd00093">
    <property type="entry name" value="HTH_XRE"/>
    <property type="match status" value="1"/>
</dbReference>
<dbReference type="GO" id="GO:0003700">
    <property type="term" value="F:DNA-binding transcription factor activity"/>
    <property type="evidence" value="ECO:0007669"/>
    <property type="project" value="TreeGrafter"/>
</dbReference>
<accession>A0A4R7CAC9</accession>
<dbReference type="EMBL" id="SNZR01000011">
    <property type="protein sequence ID" value="TDR93747.1"/>
    <property type="molecule type" value="Genomic_DNA"/>
</dbReference>
<evidence type="ECO:0000259" key="2">
    <source>
        <dbReference type="PROSITE" id="PS50943"/>
    </source>
</evidence>
<dbReference type="Pfam" id="PF01381">
    <property type="entry name" value="HTH_3"/>
    <property type="match status" value="1"/>
</dbReference>
<dbReference type="GO" id="GO:0003677">
    <property type="term" value="F:DNA binding"/>
    <property type="evidence" value="ECO:0007669"/>
    <property type="project" value="UniProtKB-KW"/>
</dbReference>
<comment type="caution">
    <text evidence="3">The sequence shown here is derived from an EMBL/GenBank/DDBJ whole genome shotgun (WGS) entry which is preliminary data.</text>
</comment>
<dbReference type="SMART" id="SM00530">
    <property type="entry name" value="HTH_XRE"/>
    <property type="match status" value="1"/>
</dbReference>
<dbReference type="PANTHER" id="PTHR46797">
    <property type="entry name" value="HTH-TYPE TRANSCRIPTIONAL REGULATOR"/>
    <property type="match status" value="1"/>
</dbReference>
<dbReference type="PANTHER" id="PTHR46797:SF1">
    <property type="entry name" value="METHYLPHOSPHONATE SYNTHASE"/>
    <property type="match status" value="1"/>
</dbReference>
<sequence>MNAQTIVTPSGERLVVLAEEDFRKLVEAAEDAEDQAAVSDFQRKLAAGDEELLPDTMVERILAGENRIRIWREHRGLSLTALSGAAGIGQGFLSQIESGQREGSLDTLRKVATVLRVSLDDLAG</sequence>
<keyword evidence="1 3" id="KW-0238">DNA-binding</keyword>
<dbReference type="Gene3D" id="1.10.260.40">
    <property type="entry name" value="lambda repressor-like DNA-binding domains"/>
    <property type="match status" value="1"/>
</dbReference>
<feature type="domain" description="HTH cro/C1-type" evidence="2">
    <location>
        <begin position="68"/>
        <end position="122"/>
    </location>
</feature>
<organism evidence="3 4">
    <name type="scientific">Enterovirga rhinocerotis</name>
    <dbReference type="NCBI Taxonomy" id="1339210"/>
    <lineage>
        <taxon>Bacteria</taxon>
        <taxon>Pseudomonadati</taxon>
        <taxon>Pseudomonadota</taxon>
        <taxon>Alphaproteobacteria</taxon>
        <taxon>Hyphomicrobiales</taxon>
        <taxon>Methylobacteriaceae</taxon>
        <taxon>Enterovirga</taxon>
    </lineage>
</organism>
<dbReference type="OrthoDB" id="407979at2"/>
<dbReference type="InterPro" id="IPR010982">
    <property type="entry name" value="Lambda_DNA-bd_dom_sf"/>
</dbReference>